<organism evidence="1 2">
    <name type="scientific">Kordia periserrulae</name>
    <dbReference type="NCBI Taxonomy" id="701523"/>
    <lineage>
        <taxon>Bacteria</taxon>
        <taxon>Pseudomonadati</taxon>
        <taxon>Bacteroidota</taxon>
        <taxon>Flavobacteriia</taxon>
        <taxon>Flavobacteriales</taxon>
        <taxon>Flavobacteriaceae</taxon>
        <taxon>Kordia</taxon>
    </lineage>
</organism>
<dbReference type="RefSeq" id="WP_108114552.1">
    <property type="nucleotide sequence ID" value="NZ_QBKT01000003.1"/>
</dbReference>
<proteinExistence type="predicted"/>
<gene>
    <name evidence="1" type="ORF">C8N46_103452</name>
</gene>
<dbReference type="Proteomes" id="UP000244090">
    <property type="component" value="Unassembled WGS sequence"/>
</dbReference>
<evidence type="ECO:0000313" key="2">
    <source>
        <dbReference type="Proteomes" id="UP000244090"/>
    </source>
</evidence>
<accession>A0A2T6C200</accession>
<dbReference type="OrthoDB" id="1399589at2"/>
<protein>
    <submittedName>
        <fullName evidence="1">Uncharacterized protein</fullName>
    </submittedName>
</protein>
<keyword evidence="2" id="KW-1185">Reference proteome</keyword>
<dbReference type="AlphaFoldDB" id="A0A2T6C200"/>
<evidence type="ECO:0000313" key="1">
    <source>
        <dbReference type="EMBL" id="PTX62352.1"/>
    </source>
</evidence>
<comment type="caution">
    <text evidence="1">The sequence shown here is derived from an EMBL/GenBank/DDBJ whole genome shotgun (WGS) entry which is preliminary data.</text>
</comment>
<reference evidence="1 2" key="1">
    <citation type="submission" date="2018-04" db="EMBL/GenBank/DDBJ databases">
        <title>Genomic Encyclopedia of Archaeal and Bacterial Type Strains, Phase II (KMG-II): from individual species to whole genera.</title>
        <authorList>
            <person name="Goeker M."/>
        </authorList>
    </citation>
    <scope>NUCLEOTIDE SEQUENCE [LARGE SCALE GENOMIC DNA]</scope>
    <source>
        <strain evidence="1 2">DSM 25731</strain>
    </source>
</reference>
<dbReference type="EMBL" id="QBKT01000003">
    <property type="protein sequence ID" value="PTX62352.1"/>
    <property type="molecule type" value="Genomic_DNA"/>
</dbReference>
<sequence length="576" mass="65526">MPIKDKRLAQAIKAEFAEYNLVLAQLKTCSEPILCAEYKARLKELAQDIITIVKGLCNDANSQCGTLLHEICWLSVEDWTYNDNIPGQEAIQKDYLATVDAVNKVVDPIWRPNTKYHIAFTLKDIVDDVDTPEGTFHYHYGFKTAGTIGHYHNAPNVSYGGERNADGKLLKPEKYPLTSLKQYIDYNRSYPNADGNLLRSKPLFYSREQAKLQLFYIKPYVAHMFKNTWETYGVLPKIETIDNEGNQLESFKVFVQDPVSNVIMEHPMPPEVDVTTIPQTTEEWVADENAPIPPKLQFIQNFVEAQGGNCDFVGGDKIIPARQYTTVTFGGDLKPRKMYTAIVTNAFNGIRKRVHDFGFQTSRYKSFKEQIHSYILDAENNVKAIFTIDLNINTQIIEEAYTILTETNAASNTQETEFIDLLDRIIEGIFRIKPLDPPVTTEFNIIKNRNTNDAVAILIRNPEPFNDPKIPLEVINGTDPIINLNENEDSDSIEVFGTIDILKPDGSTDANYKMLFSKDYSQVIIMHSTKEIIDTNISIRFRYINWNGSSYTIENDLYNSDSNSSVKAEITINTEN</sequence>
<name>A0A2T6C200_9FLAO</name>